<dbReference type="Proteomes" id="UP000808349">
    <property type="component" value="Unassembled WGS sequence"/>
</dbReference>
<proteinExistence type="predicted"/>
<comment type="caution">
    <text evidence="1">The sequence shown here is derived from an EMBL/GenBank/DDBJ whole genome shotgun (WGS) entry which is preliminary data.</text>
</comment>
<protein>
    <submittedName>
        <fullName evidence="1">Uncharacterized protein</fullName>
    </submittedName>
</protein>
<dbReference type="EMBL" id="JADKFW010000021">
    <property type="protein sequence ID" value="MBK9719892.1"/>
    <property type="molecule type" value="Genomic_DNA"/>
</dbReference>
<evidence type="ECO:0000313" key="2">
    <source>
        <dbReference type="Proteomes" id="UP000808349"/>
    </source>
</evidence>
<organism evidence="1 2">
    <name type="scientific">Candidatus Defluviibacterium haderslevense</name>
    <dbReference type="NCBI Taxonomy" id="2981993"/>
    <lineage>
        <taxon>Bacteria</taxon>
        <taxon>Pseudomonadati</taxon>
        <taxon>Bacteroidota</taxon>
        <taxon>Saprospiria</taxon>
        <taxon>Saprospirales</taxon>
        <taxon>Saprospiraceae</taxon>
        <taxon>Candidatus Defluviibacterium</taxon>
    </lineage>
</organism>
<name>A0A9D7XJN5_9BACT</name>
<dbReference type="AlphaFoldDB" id="A0A9D7XJN5"/>
<reference evidence="1 2" key="1">
    <citation type="submission" date="2020-10" db="EMBL/GenBank/DDBJ databases">
        <title>Connecting structure to function with the recovery of over 1000 high-quality activated sludge metagenome-assembled genomes encoding full-length rRNA genes using long-read sequencing.</title>
        <authorList>
            <person name="Singleton C.M."/>
            <person name="Petriglieri F."/>
            <person name="Kristensen J.M."/>
            <person name="Kirkegaard R.H."/>
            <person name="Michaelsen T.Y."/>
            <person name="Andersen M.H."/>
            <person name="Karst S.M."/>
            <person name="Dueholm M.S."/>
            <person name="Nielsen P.H."/>
            <person name="Albertsen M."/>
        </authorList>
    </citation>
    <scope>NUCLEOTIDE SEQUENCE [LARGE SCALE GENOMIC DNA]</scope>
    <source>
        <strain evidence="1">Ribe_18-Q3-R11-54_BAT3C.373</strain>
    </source>
</reference>
<accession>A0A9D7XJN5</accession>
<evidence type="ECO:0000313" key="1">
    <source>
        <dbReference type="EMBL" id="MBK9719892.1"/>
    </source>
</evidence>
<gene>
    <name evidence="1" type="ORF">IPO85_20715</name>
</gene>
<sequence length="166" mass="19099">MLIGLWSSFEWYIIEDKTAHFTVAIPNKPLFKFDSAMTDIGQIKIKSYTYSQGEGAHSQIFIVNHTEYPSEFNFDDAADSTGLYISQTIQDQILSQLQGTLMYSSETSFSNISSKLFLLRYGEDSSIVKMAVIPFRNHLVTLQYFSSYQDRLSQDADKYFKSFRSQ</sequence>